<keyword evidence="2" id="KW-1185">Reference proteome</keyword>
<dbReference type="EMBL" id="AP022614">
    <property type="protein sequence ID" value="BBZ43719.1"/>
    <property type="molecule type" value="Genomic_DNA"/>
</dbReference>
<dbReference type="RefSeq" id="WP_161494201.1">
    <property type="nucleotide sequence ID" value="NZ_AP022614.1"/>
</dbReference>
<organism evidence="1 2">
    <name type="scientific">Mycobacterium parmense</name>
    <dbReference type="NCBI Taxonomy" id="185642"/>
    <lineage>
        <taxon>Bacteria</taxon>
        <taxon>Bacillati</taxon>
        <taxon>Actinomycetota</taxon>
        <taxon>Actinomycetes</taxon>
        <taxon>Mycobacteriales</taxon>
        <taxon>Mycobacteriaceae</taxon>
        <taxon>Mycobacterium</taxon>
        <taxon>Mycobacterium simiae complex</taxon>
    </lineage>
</organism>
<protein>
    <submittedName>
        <fullName evidence="1">Uncharacterized protein</fullName>
    </submittedName>
</protein>
<dbReference type="Proteomes" id="UP000467105">
    <property type="component" value="Chromosome"/>
</dbReference>
<evidence type="ECO:0000313" key="1">
    <source>
        <dbReference type="EMBL" id="BBZ43719.1"/>
    </source>
</evidence>
<proteinExistence type="predicted"/>
<reference evidence="1 2" key="1">
    <citation type="journal article" date="2019" name="Emerg. Microbes Infect.">
        <title>Comprehensive subspecies identification of 175 nontuberculous mycobacteria species based on 7547 genomic profiles.</title>
        <authorList>
            <person name="Matsumoto Y."/>
            <person name="Kinjo T."/>
            <person name="Motooka D."/>
            <person name="Nabeya D."/>
            <person name="Jung N."/>
            <person name="Uechi K."/>
            <person name="Horii T."/>
            <person name="Iida T."/>
            <person name="Fujita J."/>
            <person name="Nakamura S."/>
        </authorList>
    </citation>
    <scope>NUCLEOTIDE SEQUENCE [LARGE SCALE GENOMIC DNA]</scope>
    <source>
        <strain evidence="1 2">JCM 14742</strain>
    </source>
</reference>
<sequence>MATQGFTIARQAAAAQQPAVLTGDVEAMPGRPVTPFARRVDNQRQLFNND</sequence>
<evidence type="ECO:0000313" key="2">
    <source>
        <dbReference type="Proteomes" id="UP000467105"/>
    </source>
</evidence>
<accession>A0A7I7YPZ8</accession>
<dbReference type="AlphaFoldDB" id="A0A7I7YPZ8"/>
<gene>
    <name evidence="1" type="ORF">MPRM_10000</name>
</gene>
<name>A0A7I7YPZ8_9MYCO</name>